<feature type="region of interest" description="Disordered" evidence="2">
    <location>
        <begin position="1"/>
        <end position="28"/>
    </location>
</feature>
<evidence type="ECO:0000256" key="1">
    <source>
        <dbReference type="SAM" id="Coils"/>
    </source>
</evidence>
<comment type="caution">
    <text evidence="3">The sequence shown here is derived from an EMBL/GenBank/DDBJ whole genome shotgun (WGS) entry which is preliminary data.</text>
</comment>
<dbReference type="GO" id="GO:0042175">
    <property type="term" value="C:nuclear outer membrane-endoplasmic reticulum membrane network"/>
    <property type="evidence" value="ECO:0007669"/>
    <property type="project" value="TreeGrafter"/>
</dbReference>
<accession>A0A915ZD30</accession>
<feature type="region of interest" description="Disordered" evidence="2">
    <location>
        <begin position="303"/>
        <end position="364"/>
    </location>
</feature>
<evidence type="ECO:0000313" key="3">
    <source>
        <dbReference type="EMBL" id="CAB5369891.1"/>
    </source>
</evidence>
<dbReference type="EMBL" id="CAGKOT010000027">
    <property type="protein sequence ID" value="CAB5369891.1"/>
    <property type="molecule type" value="Genomic_DNA"/>
</dbReference>
<dbReference type="GO" id="GO:0005783">
    <property type="term" value="C:endoplasmic reticulum"/>
    <property type="evidence" value="ECO:0007669"/>
    <property type="project" value="TreeGrafter"/>
</dbReference>
<evidence type="ECO:0000313" key="4">
    <source>
        <dbReference type="Proteomes" id="UP000684084"/>
    </source>
</evidence>
<dbReference type="OrthoDB" id="2195113at2759"/>
<organism evidence="3 4">
    <name type="scientific">Rhizophagus irregularis</name>
    <dbReference type="NCBI Taxonomy" id="588596"/>
    <lineage>
        <taxon>Eukaryota</taxon>
        <taxon>Fungi</taxon>
        <taxon>Fungi incertae sedis</taxon>
        <taxon>Mucoromycota</taxon>
        <taxon>Glomeromycotina</taxon>
        <taxon>Glomeromycetes</taxon>
        <taxon>Glomerales</taxon>
        <taxon>Glomeraceae</taxon>
        <taxon>Rhizophagus</taxon>
    </lineage>
</organism>
<evidence type="ECO:0000256" key="2">
    <source>
        <dbReference type="SAM" id="MobiDB-lite"/>
    </source>
</evidence>
<dbReference type="PANTHER" id="PTHR31027">
    <property type="entry name" value="NUCLEAR SEGREGATION PROTEIN BFR1"/>
    <property type="match status" value="1"/>
</dbReference>
<feature type="region of interest" description="Disordered" evidence="2">
    <location>
        <begin position="226"/>
        <end position="265"/>
    </location>
</feature>
<dbReference type="Proteomes" id="UP000684084">
    <property type="component" value="Unassembled WGS sequence"/>
</dbReference>
<keyword evidence="1" id="KW-0175">Coiled coil</keyword>
<dbReference type="GO" id="GO:0003729">
    <property type="term" value="F:mRNA binding"/>
    <property type="evidence" value="ECO:0007669"/>
    <property type="project" value="TreeGrafter"/>
</dbReference>
<dbReference type="AlphaFoldDB" id="A0A915ZD30"/>
<feature type="compositionally biased region" description="Basic and acidic residues" evidence="2">
    <location>
        <begin position="468"/>
        <end position="490"/>
    </location>
</feature>
<proteinExistence type="predicted"/>
<feature type="compositionally biased region" description="Basic residues" evidence="2">
    <location>
        <begin position="351"/>
        <end position="364"/>
    </location>
</feature>
<dbReference type="PANTHER" id="PTHR31027:SF2">
    <property type="entry name" value="LEBERCILIN DOMAIN-CONTAINING PROTEIN"/>
    <property type="match status" value="1"/>
</dbReference>
<reference evidence="3" key="1">
    <citation type="submission" date="2020-05" db="EMBL/GenBank/DDBJ databases">
        <authorList>
            <person name="Rincon C."/>
            <person name="Sanders R I."/>
            <person name="Robbins C."/>
            <person name="Chaturvedi A."/>
        </authorList>
    </citation>
    <scope>NUCLEOTIDE SEQUENCE</scope>
    <source>
        <strain evidence="3">CHB12</strain>
    </source>
</reference>
<feature type="coiled-coil region" evidence="1">
    <location>
        <begin position="32"/>
        <end position="184"/>
    </location>
</feature>
<feature type="compositionally biased region" description="Polar residues" evidence="2">
    <location>
        <begin position="305"/>
        <end position="314"/>
    </location>
</feature>
<name>A0A915ZD30_9GLOM</name>
<feature type="compositionally biased region" description="Polar residues" evidence="2">
    <location>
        <begin position="320"/>
        <end position="331"/>
    </location>
</feature>
<dbReference type="InterPro" id="IPR039604">
    <property type="entry name" value="Bfr1"/>
</dbReference>
<sequence>MLLSAARENTGNVKNYVKPPPKPDDEGYKAALEDIQNKLNAITDKINNVSENGPAENKREELFARLDKLRGKQAETKRNRSNIFEQLKSMNESLQKKKRDLQQSKNSVQYRSIKEIDNAIENYERQIESGTLKIIDEKKIIANISNLKKSKKSVKLFETQKNAIEEEQKKIDELKKTLDDSDFKKNNEEYDDVKAQLETVSKDCDLNREKRNELFDEKKRLTAQKREIQEQYNKSKQEYRKYQEEENKRRQELKRKQAQERENQYKKEVMARKREEAAVPAFQLDILNCENLINYFESLNGGTGKSAQLQSSPTAPVDSNIRQPDATSNVPEGTVLMKKSDRGDDYFIGGGKKHKKSQKEKKSSKSNVFPLSFSIMEQLTSLDVAVPLNSSEIEQTIESLFQKKKYFIENQDRVTKENMEKVEAEIAAMEENGFGHHKKKGNNNYINNNEKKDKSDDKNEDDSTFSIAKDEEKVEDVTENEKKEETPVKEEETDASW</sequence>
<dbReference type="GO" id="GO:1990904">
    <property type="term" value="C:ribonucleoprotein complex"/>
    <property type="evidence" value="ECO:0007669"/>
    <property type="project" value="TreeGrafter"/>
</dbReference>
<gene>
    <name evidence="3" type="ORF">CHRIB12_LOCUS12368</name>
</gene>
<protein>
    <recommendedName>
        <fullName evidence="5">Nuclear segregation protein bfr1</fullName>
    </recommendedName>
</protein>
<evidence type="ECO:0008006" key="5">
    <source>
        <dbReference type="Google" id="ProtNLM"/>
    </source>
</evidence>
<dbReference type="GO" id="GO:0008298">
    <property type="term" value="P:intracellular mRNA localization"/>
    <property type="evidence" value="ECO:0007669"/>
    <property type="project" value="TreeGrafter"/>
</dbReference>
<feature type="region of interest" description="Disordered" evidence="2">
    <location>
        <begin position="433"/>
        <end position="497"/>
    </location>
</feature>
<dbReference type="VEuPathDB" id="FungiDB:RhiirFUN_020979"/>